<dbReference type="InterPro" id="IPR002750">
    <property type="entry name" value="CobE/GbiG_C"/>
</dbReference>
<dbReference type="PANTHER" id="PTHR37477">
    <property type="entry name" value="COBALT-PRECORRIN-5A HYDROLASE"/>
    <property type="match status" value="1"/>
</dbReference>
<feature type="domain" description="CobE/GbiG C-terminal" evidence="1">
    <location>
        <begin position="7"/>
        <end position="124"/>
    </location>
</feature>
<dbReference type="RefSeq" id="WP_161708975.1">
    <property type="nucleotide sequence ID" value="NZ_JAABLQ010000001.1"/>
</dbReference>
<proteinExistence type="predicted"/>
<keyword evidence="3" id="KW-1185">Reference proteome</keyword>
<dbReference type="Gene3D" id="3.30.420.180">
    <property type="entry name" value="CobE/GbiG C-terminal domain"/>
    <property type="match status" value="1"/>
</dbReference>
<accession>A0A7X5F450</accession>
<dbReference type="InterPro" id="IPR052553">
    <property type="entry name" value="CbiG_hydrolase"/>
</dbReference>
<dbReference type="InterPro" id="IPR036518">
    <property type="entry name" value="CobE/GbiG_C_sf"/>
</dbReference>
<reference evidence="2 3" key="1">
    <citation type="submission" date="2020-01" db="EMBL/GenBank/DDBJ databases">
        <authorList>
            <person name="Peng S.Y."/>
            <person name="Li J."/>
            <person name="Wang M."/>
            <person name="Wang L."/>
            <person name="Wang C.Q."/>
            <person name="Wang J.R."/>
        </authorList>
    </citation>
    <scope>NUCLEOTIDE SEQUENCE [LARGE SCALE GENOMIC DNA]</scope>
    <source>
        <strain evidence="2 3">XCT-53</strain>
    </source>
</reference>
<evidence type="ECO:0000259" key="1">
    <source>
        <dbReference type="Pfam" id="PF01890"/>
    </source>
</evidence>
<comment type="caution">
    <text evidence="2">The sequence shown here is derived from an EMBL/GenBank/DDBJ whole genome shotgun (WGS) entry which is preliminary data.</text>
</comment>
<sequence length="132" mass="13230">MREPKAFVGIGLSSRCSAEELATLVAAALTEAGPLAVAGLATLDRRTGHPALQALAAARGWAVTGLSPDDLQAQADRIRSGSDRVRALTGSGSVCEAAALAAAGPGSLLRLSRRQSAQATVAVAVCGGNERP</sequence>
<dbReference type="SUPFAM" id="SSF159664">
    <property type="entry name" value="CobE/GbiG C-terminal domain-like"/>
    <property type="match status" value="1"/>
</dbReference>
<gene>
    <name evidence="2" type="ORF">GWI72_14035</name>
</gene>
<evidence type="ECO:0000313" key="3">
    <source>
        <dbReference type="Proteomes" id="UP000586722"/>
    </source>
</evidence>
<evidence type="ECO:0000313" key="2">
    <source>
        <dbReference type="EMBL" id="NBN79393.1"/>
    </source>
</evidence>
<dbReference type="Pfam" id="PF01890">
    <property type="entry name" value="CbiG_C"/>
    <property type="match status" value="1"/>
</dbReference>
<organism evidence="2 3">
    <name type="scientific">Pannonibacter tanglangensis</name>
    <dbReference type="NCBI Taxonomy" id="2750084"/>
    <lineage>
        <taxon>Bacteria</taxon>
        <taxon>Pseudomonadati</taxon>
        <taxon>Pseudomonadota</taxon>
        <taxon>Alphaproteobacteria</taxon>
        <taxon>Hyphomicrobiales</taxon>
        <taxon>Stappiaceae</taxon>
        <taxon>Pannonibacter</taxon>
    </lineage>
</organism>
<dbReference type="EMBL" id="JAABLQ010000001">
    <property type="protein sequence ID" value="NBN79393.1"/>
    <property type="molecule type" value="Genomic_DNA"/>
</dbReference>
<dbReference type="Proteomes" id="UP000586722">
    <property type="component" value="Unassembled WGS sequence"/>
</dbReference>
<protein>
    <recommendedName>
        <fullName evidence="1">CobE/GbiG C-terminal domain-containing protein</fullName>
    </recommendedName>
</protein>
<name>A0A7X5F450_9HYPH</name>
<dbReference type="GO" id="GO:0009236">
    <property type="term" value="P:cobalamin biosynthetic process"/>
    <property type="evidence" value="ECO:0007669"/>
    <property type="project" value="InterPro"/>
</dbReference>
<dbReference type="AlphaFoldDB" id="A0A7X5F450"/>
<dbReference type="PANTHER" id="PTHR37477:SF1">
    <property type="entry name" value="COBALT-PRECORRIN-5A HYDROLASE"/>
    <property type="match status" value="1"/>
</dbReference>